<organism evidence="2 3">
    <name type="scientific">Trichlorobacter thiogenes</name>
    <dbReference type="NCBI Taxonomy" id="115783"/>
    <lineage>
        <taxon>Bacteria</taxon>
        <taxon>Pseudomonadati</taxon>
        <taxon>Thermodesulfobacteriota</taxon>
        <taxon>Desulfuromonadia</taxon>
        <taxon>Geobacterales</taxon>
        <taxon>Geobacteraceae</taxon>
        <taxon>Trichlorobacter</taxon>
    </lineage>
</organism>
<protein>
    <submittedName>
        <fullName evidence="2">Uncharacterized protein</fullName>
    </submittedName>
</protein>
<accession>A0A1T4N6Z3</accession>
<sequence length="542" mass="55311">MKQIRAISFVPAAVCFIATCTLSSTMLYAGDTQIIGDLKVDRLYFSGDPNHTLITKPSDFPAPWTISNTDIYYQTGNVGIGTPTPSQKLDVIGTIKATAFQGDGSALTNISAIATIADNSITDAKISGPISAAKLDLSTVQKKYGKVAVVAQSGGDYTNPVTAMDEVALWCGTPSSTNTCLLKIMPGTYTVRSPGLVMLPYIDIEGSGEKVTKITSTLSSASYPLTIATVMGATNAELRFLTLENIATANYSTALLNISASPSLLHVTATVSGTALNNYGVASIASSFPTMTNVTATASGATNSNAGVFNNSSSPKMTNVTAIASGAGSSSYGVANIASSSPTMTSVTATASGGASESAGVFNNVSSSPVMINVTASASGATVSNYGVMNNASSSPMMINTNAAATASGETGLNYGVFNSNTSSPTMTNMTVTASGGEVSFGVRNNNSSPTMTNVTVGVSMGYHAAVGIYGESGGTIKINNSVIKAPTHTIHNDTGTAIFVGNTQLDGGYAINDNGATLTCVGVYDRYYSSLSSTCEYVPVK</sequence>
<dbReference type="SUPFAM" id="SSF51126">
    <property type="entry name" value="Pectin lyase-like"/>
    <property type="match status" value="1"/>
</dbReference>
<dbReference type="Proteomes" id="UP000190102">
    <property type="component" value="Unassembled WGS sequence"/>
</dbReference>
<keyword evidence="3" id="KW-1185">Reference proteome</keyword>
<evidence type="ECO:0000256" key="1">
    <source>
        <dbReference type="SAM" id="SignalP"/>
    </source>
</evidence>
<evidence type="ECO:0000313" key="3">
    <source>
        <dbReference type="Proteomes" id="UP000190102"/>
    </source>
</evidence>
<feature type="chain" id="PRO_5012865914" evidence="1">
    <location>
        <begin position="30"/>
        <end position="542"/>
    </location>
</feature>
<keyword evidence="1" id="KW-0732">Signal</keyword>
<reference evidence="3" key="1">
    <citation type="submission" date="2017-02" db="EMBL/GenBank/DDBJ databases">
        <authorList>
            <person name="Varghese N."/>
            <person name="Submissions S."/>
        </authorList>
    </citation>
    <scope>NUCLEOTIDE SEQUENCE [LARGE SCALE GENOMIC DNA]</scope>
    <source>
        <strain evidence="3">ATCC BAA-34</strain>
    </source>
</reference>
<dbReference type="InterPro" id="IPR011050">
    <property type="entry name" value="Pectin_lyase_fold/virulence"/>
</dbReference>
<name>A0A1T4N6Z3_9BACT</name>
<gene>
    <name evidence="2" type="ORF">SAMN02745119_01541</name>
</gene>
<dbReference type="AlphaFoldDB" id="A0A1T4N6Z3"/>
<dbReference type="EMBL" id="FUWR01000006">
    <property type="protein sequence ID" value="SJZ74817.1"/>
    <property type="molecule type" value="Genomic_DNA"/>
</dbReference>
<proteinExistence type="predicted"/>
<dbReference type="STRING" id="115783.SAMN02745119_01541"/>
<evidence type="ECO:0000313" key="2">
    <source>
        <dbReference type="EMBL" id="SJZ74817.1"/>
    </source>
</evidence>
<dbReference type="OrthoDB" id="5398416at2"/>
<feature type="signal peptide" evidence="1">
    <location>
        <begin position="1"/>
        <end position="29"/>
    </location>
</feature>
<dbReference type="RefSeq" id="WP_078789839.1">
    <property type="nucleotide sequence ID" value="NZ_FUWR01000006.1"/>
</dbReference>